<feature type="region of interest" description="Disordered" evidence="6">
    <location>
        <begin position="158"/>
        <end position="198"/>
    </location>
</feature>
<dbReference type="GO" id="GO:0005886">
    <property type="term" value="C:plasma membrane"/>
    <property type="evidence" value="ECO:0007669"/>
    <property type="project" value="UniProtKB-SubCell"/>
</dbReference>
<feature type="transmembrane region" description="Helical" evidence="7">
    <location>
        <begin position="349"/>
        <end position="382"/>
    </location>
</feature>
<organism evidence="9 10">
    <name type="scientific">Paracoccus siganidrum</name>
    <dbReference type="NCBI Taxonomy" id="1276757"/>
    <lineage>
        <taxon>Bacteria</taxon>
        <taxon>Pseudomonadati</taxon>
        <taxon>Pseudomonadota</taxon>
        <taxon>Alphaproteobacteria</taxon>
        <taxon>Rhodobacterales</taxon>
        <taxon>Paracoccaceae</taxon>
        <taxon>Paracoccus</taxon>
    </lineage>
</organism>
<evidence type="ECO:0000256" key="5">
    <source>
        <dbReference type="ARBA" id="ARBA00023136"/>
    </source>
</evidence>
<evidence type="ECO:0000256" key="1">
    <source>
        <dbReference type="ARBA" id="ARBA00004651"/>
    </source>
</evidence>
<accession>A0A419A378</accession>
<gene>
    <name evidence="9" type="ORF">D3P05_17030</name>
</gene>
<feature type="domain" description="ABC3 transporter permease C-terminal" evidence="8">
    <location>
        <begin position="313"/>
        <end position="425"/>
    </location>
</feature>
<comment type="subcellular location">
    <subcellularLocation>
        <location evidence="1">Cell membrane</location>
        <topology evidence="1">Multi-pass membrane protein</topology>
    </subcellularLocation>
</comment>
<dbReference type="EMBL" id="QZEW01000083">
    <property type="protein sequence ID" value="RJL07803.1"/>
    <property type="molecule type" value="Genomic_DNA"/>
</dbReference>
<keyword evidence="10" id="KW-1185">Reference proteome</keyword>
<evidence type="ECO:0000256" key="3">
    <source>
        <dbReference type="ARBA" id="ARBA00022692"/>
    </source>
</evidence>
<dbReference type="RefSeq" id="WP_119899857.1">
    <property type="nucleotide sequence ID" value="NZ_QNRC01000003.1"/>
</dbReference>
<dbReference type="PANTHER" id="PTHR43738:SF2">
    <property type="entry name" value="ABC TRANSPORTER PERMEASE"/>
    <property type="match status" value="1"/>
</dbReference>
<evidence type="ECO:0000259" key="8">
    <source>
        <dbReference type="Pfam" id="PF02687"/>
    </source>
</evidence>
<keyword evidence="3 7" id="KW-0812">Transmembrane</keyword>
<proteinExistence type="predicted"/>
<keyword evidence="2" id="KW-1003">Cell membrane</keyword>
<dbReference type="Pfam" id="PF02687">
    <property type="entry name" value="FtsX"/>
    <property type="match status" value="1"/>
</dbReference>
<evidence type="ECO:0000256" key="6">
    <source>
        <dbReference type="SAM" id="MobiDB-lite"/>
    </source>
</evidence>
<dbReference type="InterPro" id="IPR051125">
    <property type="entry name" value="ABC-4/HrtB_transporter"/>
</dbReference>
<feature type="transmembrane region" description="Helical" evidence="7">
    <location>
        <begin position="402"/>
        <end position="422"/>
    </location>
</feature>
<dbReference type="OrthoDB" id="9784014at2"/>
<dbReference type="Proteomes" id="UP000283587">
    <property type="component" value="Unassembled WGS sequence"/>
</dbReference>
<keyword evidence="4 7" id="KW-1133">Transmembrane helix</keyword>
<evidence type="ECO:0000256" key="4">
    <source>
        <dbReference type="ARBA" id="ARBA00022989"/>
    </source>
</evidence>
<comment type="caution">
    <text evidence="9">The sequence shown here is derived from an EMBL/GenBank/DDBJ whole genome shotgun (WGS) entry which is preliminary data.</text>
</comment>
<dbReference type="PANTHER" id="PTHR43738">
    <property type="entry name" value="ABC TRANSPORTER, MEMBRANE PROTEIN"/>
    <property type="match status" value="1"/>
</dbReference>
<feature type="transmembrane region" description="Helical" evidence="7">
    <location>
        <begin position="305"/>
        <end position="329"/>
    </location>
</feature>
<dbReference type="AlphaFoldDB" id="A0A419A378"/>
<evidence type="ECO:0000256" key="2">
    <source>
        <dbReference type="ARBA" id="ARBA00022475"/>
    </source>
</evidence>
<evidence type="ECO:0000256" key="7">
    <source>
        <dbReference type="SAM" id="Phobius"/>
    </source>
</evidence>
<evidence type="ECO:0000313" key="10">
    <source>
        <dbReference type="Proteomes" id="UP000283587"/>
    </source>
</evidence>
<evidence type="ECO:0000313" key="9">
    <source>
        <dbReference type="EMBL" id="RJL07803.1"/>
    </source>
</evidence>
<name>A0A419A378_9RHOB</name>
<dbReference type="InterPro" id="IPR003838">
    <property type="entry name" value="ABC3_permease_C"/>
</dbReference>
<protein>
    <submittedName>
        <fullName evidence="9">ABC transporter permease</fullName>
    </submittedName>
</protein>
<reference evidence="10" key="1">
    <citation type="submission" date="2018-09" db="EMBL/GenBank/DDBJ databases">
        <title>Paracoccus onubensis nov. sp. a moderate halophilic bacterium isolated from Gruta de las Maravillas (Aracena, Spain).</title>
        <authorList>
            <person name="Jurado V."/>
            <person name="Gutierrez-Patricio S."/>
            <person name="Gonzalez-Pimentel J.L."/>
            <person name="Miller A.Z."/>
            <person name="Laiz L."/>
            <person name="Saiz-Jimenez C."/>
        </authorList>
    </citation>
    <scope>NUCLEOTIDE SEQUENCE [LARGE SCALE GENOMIC DNA]</scope>
    <source>
        <strain evidence="10">DSM 26381</strain>
    </source>
</reference>
<keyword evidence="5 7" id="KW-0472">Membrane</keyword>
<sequence>MNPFPIILAALRRSWLTALLFICIIAATVALGIAISAQERALRQGSGTAADAFDLIVAAPGSQTDVLFSVVYLDPTAGGLLSPELLAALMAEERADFIAPIGFGDSYLGRQVVGTTAEFVDHLGGGLAEGRLFAARQEAVVGAAAGIPLGTTIDIAHGDAGEVGDADHAGDAHDHDHDDDHGHAHDDDHAEEAQQPHQHLHDPVTVVGRMQPTGTSWDRAVIVPIEYTWHAHSLPLGHAPEEGERIGPPFAAQHLPGVPAVVVKPQNYAAAYDLRSRWRGEGSTAFFPAEVLAELYGLLGDVARIMSALTLAAQLLVVAAILAGLLAVLDLQRQRFAVLRALGAPGRFIFLTVWLYVALLIWAGTLIGLPLGLLVAGGVSSVISAETGIAMTPRIGLVELRLIGLLLALSLILSLVPARLIYRRPVAEALR</sequence>